<proteinExistence type="predicted"/>
<dbReference type="Proteomes" id="UP001177140">
    <property type="component" value="Unassembled WGS sequence"/>
</dbReference>
<reference evidence="2" key="1">
    <citation type="submission" date="2022-03" db="EMBL/GenBank/DDBJ databases">
        <title>A functionally conserved STORR gene fusion in Papaver species that diverged 16.8 million years ago.</title>
        <authorList>
            <person name="Catania T."/>
        </authorList>
    </citation>
    <scope>NUCLEOTIDE SEQUENCE</scope>
    <source>
        <strain evidence="2">S-191538</strain>
    </source>
</reference>
<feature type="region of interest" description="Disordered" evidence="1">
    <location>
        <begin position="1"/>
        <end position="27"/>
    </location>
</feature>
<protein>
    <recommendedName>
        <fullName evidence="4">Ubiquitin-like domain-containing protein</fullName>
    </recommendedName>
</protein>
<evidence type="ECO:0008006" key="4">
    <source>
        <dbReference type="Google" id="ProtNLM"/>
    </source>
</evidence>
<keyword evidence="3" id="KW-1185">Reference proteome</keyword>
<evidence type="ECO:0000256" key="1">
    <source>
        <dbReference type="SAM" id="MobiDB-lite"/>
    </source>
</evidence>
<organism evidence="2 3">
    <name type="scientific">Papaver nudicaule</name>
    <name type="common">Iceland poppy</name>
    <dbReference type="NCBI Taxonomy" id="74823"/>
    <lineage>
        <taxon>Eukaryota</taxon>
        <taxon>Viridiplantae</taxon>
        <taxon>Streptophyta</taxon>
        <taxon>Embryophyta</taxon>
        <taxon>Tracheophyta</taxon>
        <taxon>Spermatophyta</taxon>
        <taxon>Magnoliopsida</taxon>
        <taxon>Ranunculales</taxon>
        <taxon>Papaveraceae</taxon>
        <taxon>Papaveroideae</taxon>
        <taxon>Papaver</taxon>
    </lineage>
</organism>
<evidence type="ECO:0000313" key="3">
    <source>
        <dbReference type="Proteomes" id="UP001177140"/>
    </source>
</evidence>
<accession>A0AA41RWW0</accession>
<name>A0AA41RWW0_PAPNU</name>
<dbReference type="EMBL" id="JAJJMA010053641">
    <property type="protein sequence ID" value="MCL7026187.1"/>
    <property type="molecule type" value="Genomic_DNA"/>
</dbReference>
<sequence>MPTTTTLSGGRGGGSTSSGSSTASNNKRLKLMVLPKCGTQKVQVEQKINQRGVQFDLPSDGYFFIFNQNVMDEDRSFKSHELRQGDTIEIFNGSVTGGS</sequence>
<dbReference type="AlphaFoldDB" id="A0AA41RWW0"/>
<evidence type="ECO:0000313" key="2">
    <source>
        <dbReference type="EMBL" id="MCL7026187.1"/>
    </source>
</evidence>
<gene>
    <name evidence="2" type="ORF">MKW94_009568</name>
</gene>
<comment type="caution">
    <text evidence="2">The sequence shown here is derived from an EMBL/GenBank/DDBJ whole genome shotgun (WGS) entry which is preliminary data.</text>
</comment>